<evidence type="ECO:0000259" key="3">
    <source>
        <dbReference type="PROSITE" id="PS51471"/>
    </source>
</evidence>
<sequence>MKPVAVSSAVSHDSLEIPLIDFSAFLTGDEATKRTTAEAILHGFQRAGFVYLKNHGIPKEKIQGAFAESAKFFKRPEQQKLELGWTTPKANRGYSQPGREKTTDATDPAEIEKIRAAEGADLKESMEIGREGVPDCPNNWPDNFDEEGKVFKEKMLEFHDLGKNLHREIMRAIAVGLGIDKSWFDNFTDGGDNTLRLLHYPEVKSAVFQKNKNTVRAGAHTDYGSITCLFQDMAGGLQVLSPNGNYVDATPIEDTVVINAGDLLARWSNDTIKSTKHRVVEPPTSADTHPARYSIAYFCHPNFDQFIDAIPSTYGESRPKKYEGINRLVHIPPSFANWKVLTTDSGDYLERRLAATY</sequence>
<dbReference type="InterPro" id="IPR026992">
    <property type="entry name" value="DIOX_N"/>
</dbReference>
<keyword evidence="5" id="KW-1185">Reference proteome</keyword>
<dbReference type="FunFam" id="2.60.120.330:FF:000030">
    <property type="entry name" value="Thymine dioxygenase"/>
    <property type="match status" value="1"/>
</dbReference>
<dbReference type="Gene3D" id="2.60.120.330">
    <property type="entry name" value="B-lactam Antibiotic, Isopenicillin N Synthase, Chain"/>
    <property type="match status" value="1"/>
</dbReference>
<dbReference type="InterPro" id="IPR044861">
    <property type="entry name" value="IPNS-like_FE2OG_OXY"/>
</dbReference>
<keyword evidence="2" id="KW-0408">Iron</keyword>
<proteinExistence type="inferred from homology"/>
<protein>
    <submittedName>
        <fullName evidence="4">2-oxoglutarate-dependent dioxygenase gloC</fullName>
    </submittedName>
</protein>
<evidence type="ECO:0000313" key="5">
    <source>
        <dbReference type="Proteomes" id="UP000660729"/>
    </source>
</evidence>
<dbReference type="Pfam" id="PF14226">
    <property type="entry name" value="DIOX_N"/>
    <property type="match status" value="1"/>
</dbReference>
<comment type="similarity">
    <text evidence="1 2">Belongs to the iron/ascorbate-dependent oxidoreductase family.</text>
</comment>
<feature type="domain" description="Fe2OG dioxygenase" evidence="3">
    <location>
        <begin position="191"/>
        <end position="301"/>
    </location>
</feature>
<dbReference type="Pfam" id="PF03171">
    <property type="entry name" value="2OG-FeII_Oxy"/>
    <property type="match status" value="1"/>
</dbReference>
<dbReference type="PROSITE" id="PS51471">
    <property type="entry name" value="FE2OG_OXY"/>
    <property type="match status" value="1"/>
</dbReference>
<dbReference type="PRINTS" id="PR00682">
    <property type="entry name" value="IPNSYNTHASE"/>
</dbReference>
<dbReference type="GO" id="GO:0046872">
    <property type="term" value="F:metal ion binding"/>
    <property type="evidence" value="ECO:0007669"/>
    <property type="project" value="UniProtKB-KW"/>
</dbReference>
<dbReference type="InterPro" id="IPR050231">
    <property type="entry name" value="Iron_ascorbate_oxido_reductase"/>
</dbReference>
<keyword evidence="2" id="KW-0560">Oxidoreductase</keyword>
<dbReference type="GO" id="GO:0044283">
    <property type="term" value="P:small molecule biosynthetic process"/>
    <property type="evidence" value="ECO:0007669"/>
    <property type="project" value="UniProtKB-ARBA"/>
</dbReference>
<reference evidence="4" key="1">
    <citation type="submission" date="2020-04" db="EMBL/GenBank/DDBJ databases">
        <title>Draft genome resource of the tomato pathogen Pseudocercospora fuligena.</title>
        <authorList>
            <person name="Zaccaron A."/>
        </authorList>
    </citation>
    <scope>NUCLEOTIDE SEQUENCE</scope>
    <source>
        <strain evidence="4">PF001</strain>
    </source>
</reference>
<dbReference type="PANTHER" id="PTHR47990">
    <property type="entry name" value="2-OXOGLUTARATE (2OG) AND FE(II)-DEPENDENT OXYGENASE SUPERFAMILY PROTEIN-RELATED"/>
    <property type="match status" value="1"/>
</dbReference>
<dbReference type="InterPro" id="IPR027443">
    <property type="entry name" value="IPNS-like_sf"/>
</dbReference>
<dbReference type="EMBL" id="JABCIY010000038">
    <property type="protein sequence ID" value="KAF7195609.1"/>
    <property type="molecule type" value="Genomic_DNA"/>
</dbReference>
<evidence type="ECO:0000256" key="1">
    <source>
        <dbReference type="ARBA" id="ARBA00008056"/>
    </source>
</evidence>
<evidence type="ECO:0000313" key="4">
    <source>
        <dbReference type="EMBL" id="KAF7195609.1"/>
    </source>
</evidence>
<accession>A0A8H6RQE0</accession>
<dbReference type="Proteomes" id="UP000660729">
    <property type="component" value="Unassembled WGS sequence"/>
</dbReference>
<dbReference type="InterPro" id="IPR005123">
    <property type="entry name" value="Oxoglu/Fe-dep_dioxygenase_dom"/>
</dbReference>
<keyword evidence="2" id="KW-0479">Metal-binding</keyword>
<keyword evidence="4" id="KW-0223">Dioxygenase</keyword>
<name>A0A8H6RQE0_9PEZI</name>
<dbReference type="GO" id="GO:0051213">
    <property type="term" value="F:dioxygenase activity"/>
    <property type="evidence" value="ECO:0007669"/>
    <property type="project" value="UniProtKB-KW"/>
</dbReference>
<comment type="caution">
    <text evidence="4">The sequence shown here is derived from an EMBL/GenBank/DDBJ whole genome shotgun (WGS) entry which is preliminary data.</text>
</comment>
<dbReference type="AlphaFoldDB" id="A0A8H6RQE0"/>
<gene>
    <name evidence="4" type="ORF">HII31_02927</name>
</gene>
<evidence type="ECO:0000256" key="2">
    <source>
        <dbReference type="RuleBase" id="RU003682"/>
    </source>
</evidence>
<organism evidence="4 5">
    <name type="scientific">Pseudocercospora fuligena</name>
    <dbReference type="NCBI Taxonomy" id="685502"/>
    <lineage>
        <taxon>Eukaryota</taxon>
        <taxon>Fungi</taxon>
        <taxon>Dikarya</taxon>
        <taxon>Ascomycota</taxon>
        <taxon>Pezizomycotina</taxon>
        <taxon>Dothideomycetes</taxon>
        <taxon>Dothideomycetidae</taxon>
        <taxon>Mycosphaerellales</taxon>
        <taxon>Mycosphaerellaceae</taxon>
        <taxon>Pseudocercospora</taxon>
    </lineage>
</organism>
<dbReference type="OrthoDB" id="288590at2759"/>
<dbReference type="SUPFAM" id="SSF51197">
    <property type="entry name" value="Clavaminate synthase-like"/>
    <property type="match status" value="1"/>
</dbReference>